<keyword evidence="2" id="KW-0378">Hydrolase</keyword>
<protein>
    <recommendedName>
        <fullName evidence="6">UvrD-like helicase ATP-binding domain-containing protein</fullName>
    </recommendedName>
</protein>
<evidence type="ECO:0000313" key="7">
    <source>
        <dbReference type="EMBL" id="QHT95689.1"/>
    </source>
</evidence>
<dbReference type="PANTHER" id="PTHR11070:SF2">
    <property type="entry name" value="ATP-DEPENDENT DNA HELICASE SRS2"/>
    <property type="match status" value="1"/>
</dbReference>
<dbReference type="SUPFAM" id="SSF52540">
    <property type="entry name" value="P-loop containing nucleoside triphosphate hydrolases"/>
    <property type="match status" value="1"/>
</dbReference>
<dbReference type="AlphaFoldDB" id="A0A6C0ISE7"/>
<evidence type="ECO:0000256" key="4">
    <source>
        <dbReference type="ARBA" id="ARBA00022840"/>
    </source>
</evidence>
<dbReference type="GO" id="GO:0003677">
    <property type="term" value="F:DNA binding"/>
    <property type="evidence" value="ECO:0007669"/>
    <property type="project" value="InterPro"/>
</dbReference>
<proteinExistence type="predicted"/>
<accession>A0A6C0ISE7</accession>
<dbReference type="GO" id="GO:0016787">
    <property type="term" value="F:hydrolase activity"/>
    <property type="evidence" value="ECO:0007669"/>
    <property type="project" value="UniProtKB-KW"/>
</dbReference>
<dbReference type="GO" id="GO:0043138">
    <property type="term" value="F:3'-5' DNA helicase activity"/>
    <property type="evidence" value="ECO:0007669"/>
    <property type="project" value="TreeGrafter"/>
</dbReference>
<dbReference type="PANTHER" id="PTHR11070">
    <property type="entry name" value="UVRD / RECB / PCRA DNA HELICASE FAMILY MEMBER"/>
    <property type="match status" value="1"/>
</dbReference>
<dbReference type="InterPro" id="IPR027417">
    <property type="entry name" value="P-loop_NTPase"/>
</dbReference>
<organism evidence="7">
    <name type="scientific">viral metagenome</name>
    <dbReference type="NCBI Taxonomy" id="1070528"/>
    <lineage>
        <taxon>unclassified sequences</taxon>
        <taxon>metagenomes</taxon>
        <taxon>organismal metagenomes</taxon>
    </lineage>
</organism>
<reference evidence="7" key="1">
    <citation type="journal article" date="2020" name="Nature">
        <title>Giant virus diversity and host interactions through global metagenomics.</title>
        <authorList>
            <person name="Schulz F."/>
            <person name="Roux S."/>
            <person name="Paez-Espino D."/>
            <person name="Jungbluth S."/>
            <person name="Walsh D.A."/>
            <person name="Denef V.J."/>
            <person name="McMahon K.D."/>
            <person name="Konstantinidis K.T."/>
            <person name="Eloe-Fadrosh E.A."/>
            <person name="Kyrpides N.C."/>
            <person name="Woyke T."/>
        </authorList>
    </citation>
    <scope>NUCLEOTIDE SEQUENCE</scope>
    <source>
        <strain evidence="7">GVMAG-M-3300024301-20</strain>
    </source>
</reference>
<keyword evidence="3" id="KW-0347">Helicase</keyword>
<evidence type="ECO:0000256" key="3">
    <source>
        <dbReference type="ARBA" id="ARBA00022806"/>
    </source>
</evidence>
<name>A0A6C0ISE7_9ZZZZ</name>
<keyword evidence="5" id="KW-0175">Coiled coil</keyword>
<evidence type="ECO:0000256" key="2">
    <source>
        <dbReference type="ARBA" id="ARBA00022801"/>
    </source>
</evidence>
<dbReference type="GO" id="GO:0000725">
    <property type="term" value="P:recombinational repair"/>
    <property type="evidence" value="ECO:0007669"/>
    <property type="project" value="TreeGrafter"/>
</dbReference>
<keyword evidence="1" id="KW-0547">Nucleotide-binding</keyword>
<dbReference type="GO" id="GO:0005524">
    <property type="term" value="F:ATP binding"/>
    <property type="evidence" value="ECO:0007669"/>
    <property type="project" value="UniProtKB-KW"/>
</dbReference>
<dbReference type="EMBL" id="MN740245">
    <property type="protein sequence ID" value="QHT95689.1"/>
    <property type="molecule type" value="Genomic_DNA"/>
</dbReference>
<sequence>MKLPEISIEQNNIIKELLLNNNVVVDSVAGSGKTTCNLHIAKYFHNINILLLTYNSKLKLETREKAKKLGLHNLEVHSYHSFCVKYYDNQSFNDTIINKIIKTKKKPLKQFNFDLIVPDEAQDITSLYYELICKIYKDNNNTNTKMCIFGDKKQSIFDFNKADQRFIEYASKLFNFNSYNWVKCNLSVSFRITFEMSLFINKCLLKEERIISNKITNNKPRYIICDCFGDKLGTSSRTFEEVKYYFNLGYKPSDIFILAPSIKSVKSPVRQLENKIKREMPDVMVYVPTNDDEKLDEELLEGKIIFSTFHQTKGLERKVVIIFNFDNSYFEFYKKDANPCICSNELYVATTRGIEYLTLFHHYNNEYLHFIDKTIIHEYCYFEDKDIYIEYREKQTKNIPTSITDIIKFIPQNIIDECFNQLEIIKNDTYSISKINIPLKISNEETTESVSEITGLAIPSMFELKLKNKMNIFEILVERDFEENIINNGNNGCLIQLHNKPKNKKHNINNINILTLTPEELLYISNCWNTLKNGYLFKIYQITNYDWLEKQKLDECINRLTELNISINSLFEYKLESENEIELLNRKLVGFIDCIDKENNIVYEFKCVQKLEKEHYLQLAFYMYMYELEKIKNIKENSDEINNINKDDTFINKDDTLLNNKDIIDLIHIKERLNKKININNKKLIDYKNNIVYEKTNEYSVGDKIKYKLFNEETGEIVKIYKNGKIKVKNSSNKNVDIPKTLILSVIKHFDINDIEIIINDIENELGKLNDEITNTDKLINEMRQHEILRLTTKLNDEIKLYKKETKYVLFNILTNEYINIKCDFQKLKKMIEYLIYSKYINDKPMTDEEFIKLNKNIHKLYFA</sequence>
<feature type="domain" description="UvrD-like helicase ATP-binding" evidence="6">
    <location>
        <begin position="110"/>
        <end position="174"/>
    </location>
</feature>
<evidence type="ECO:0000256" key="5">
    <source>
        <dbReference type="SAM" id="Coils"/>
    </source>
</evidence>
<dbReference type="InterPro" id="IPR000212">
    <property type="entry name" value="DNA_helicase_UvrD/REP"/>
</dbReference>
<evidence type="ECO:0000259" key="6">
    <source>
        <dbReference type="Pfam" id="PF00580"/>
    </source>
</evidence>
<evidence type="ECO:0000256" key="1">
    <source>
        <dbReference type="ARBA" id="ARBA00022741"/>
    </source>
</evidence>
<dbReference type="Pfam" id="PF00580">
    <property type="entry name" value="UvrD-helicase"/>
    <property type="match status" value="1"/>
</dbReference>
<keyword evidence="4" id="KW-0067">ATP-binding</keyword>
<dbReference type="InterPro" id="IPR014016">
    <property type="entry name" value="UvrD-like_ATP-bd"/>
</dbReference>
<dbReference type="Gene3D" id="3.40.50.300">
    <property type="entry name" value="P-loop containing nucleotide triphosphate hydrolases"/>
    <property type="match status" value="2"/>
</dbReference>
<feature type="coiled-coil region" evidence="5">
    <location>
        <begin position="752"/>
        <end position="779"/>
    </location>
</feature>